<keyword evidence="2" id="KW-1185">Reference proteome</keyword>
<reference evidence="1 2" key="1">
    <citation type="submission" date="2006-06" db="EMBL/GenBank/DDBJ databases">
        <authorList>
            <person name="Moran M.A."/>
            <person name="Ferriera S."/>
            <person name="Johnson J."/>
            <person name="Kravitz S."/>
            <person name="Beeson K."/>
            <person name="Sutton G."/>
            <person name="Rogers Y.-H."/>
            <person name="Friedman R."/>
            <person name="Frazier M."/>
            <person name="Venter J.C."/>
        </authorList>
    </citation>
    <scope>NUCLEOTIDE SEQUENCE [LARGE SCALE GENOMIC DNA]</scope>
    <source>
        <strain evidence="1 2">E-37</strain>
    </source>
</reference>
<sequence>MTQTTDTDDPSKRLLESRLLAQSARNLVNASFSFDILLERLVESLSTVNGWETNSTGIAAESRARDRWVTPSLTRNVEISEKKNGGGRKRKIGTVSFTIRLCDDAESNADDVKKANLPWQDLACLFVGFHWVDKAKSDTWSGADYSARNSDHLKHSPGHGLWCWWDGQAWGNFFAIPLGEMRKECHIENYVLTPLKTLNAHGLDAKTAKTALGGVPALQRPE</sequence>
<comment type="caution">
    <text evidence="1">The sequence shown here is derived from an EMBL/GenBank/DDBJ whole genome shotgun (WGS) entry which is preliminary data.</text>
</comment>
<dbReference type="eggNOG" id="ENOG502ZVZJ">
    <property type="taxonomic scope" value="Bacteria"/>
</dbReference>
<proteinExistence type="predicted"/>
<evidence type="ECO:0000313" key="2">
    <source>
        <dbReference type="Proteomes" id="UP000005713"/>
    </source>
</evidence>
<dbReference type="RefSeq" id="WP_005863527.1">
    <property type="nucleotide sequence ID" value="NZ_AAYA01000021.1"/>
</dbReference>
<dbReference type="AlphaFoldDB" id="A3KA87"/>
<evidence type="ECO:0000313" key="1">
    <source>
        <dbReference type="EMBL" id="EBA05878.1"/>
    </source>
</evidence>
<gene>
    <name evidence="1" type="ORF">SSE37_15678</name>
</gene>
<accession>A3KA87</accession>
<dbReference type="Proteomes" id="UP000005713">
    <property type="component" value="Unassembled WGS sequence"/>
</dbReference>
<protein>
    <submittedName>
        <fullName evidence="1">Uncharacterized protein</fullName>
    </submittedName>
</protein>
<name>A3KA87_SAGS3</name>
<organism evidence="1 2">
    <name type="scientific">Sagittula stellata (strain ATCC 700073 / DSM 11524 / E-37)</name>
    <dbReference type="NCBI Taxonomy" id="388399"/>
    <lineage>
        <taxon>Bacteria</taxon>
        <taxon>Pseudomonadati</taxon>
        <taxon>Pseudomonadota</taxon>
        <taxon>Alphaproteobacteria</taxon>
        <taxon>Rhodobacterales</taxon>
        <taxon>Roseobacteraceae</taxon>
        <taxon>Sagittula</taxon>
    </lineage>
</organism>
<dbReference type="EMBL" id="AAYA01000021">
    <property type="protein sequence ID" value="EBA05878.1"/>
    <property type="molecule type" value="Genomic_DNA"/>
</dbReference>